<dbReference type="AlphaFoldDB" id="A0A9W8YSY7"/>
<comment type="caution">
    <text evidence="2">The sequence shown here is derived from an EMBL/GenBank/DDBJ whole genome shotgun (WGS) entry which is preliminary data.</text>
</comment>
<dbReference type="Proteomes" id="UP001140453">
    <property type="component" value="Unassembled WGS sequence"/>
</dbReference>
<dbReference type="Pfam" id="PF06985">
    <property type="entry name" value="HET"/>
    <property type="match status" value="1"/>
</dbReference>
<organism evidence="2 3">
    <name type="scientific">Gnomoniopsis smithogilvyi</name>
    <dbReference type="NCBI Taxonomy" id="1191159"/>
    <lineage>
        <taxon>Eukaryota</taxon>
        <taxon>Fungi</taxon>
        <taxon>Dikarya</taxon>
        <taxon>Ascomycota</taxon>
        <taxon>Pezizomycotina</taxon>
        <taxon>Sordariomycetes</taxon>
        <taxon>Sordariomycetidae</taxon>
        <taxon>Diaporthales</taxon>
        <taxon>Gnomoniaceae</taxon>
        <taxon>Gnomoniopsis</taxon>
    </lineage>
</organism>
<feature type="domain" description="Heterokaryon incompatibility" evidence="1">
    <location>
        <begin position="3"/>
        <end position="79"/>
    </location>
</feature>
<dbReference type="EMBL" id="JAPEVB010000003">
    <property type="protein sequence ID" value="KAJ4391871.1"/>
    <property type="molecule type" value="Genomic_DNA"/>
</dbReference>
<evidence type="ECO:0000313" key="3">
    <source>
        <dbReference type="Proteomes" id="UP001140453"/>
    </source>
</evidence>
<protein>
    <recommendedName>
        <fullName evidence="1">Heterokaryon incompatibility domain-containing protein</fullName>
    </recommendedName>
</protein>
<sequence length="188" mass="21449">MDEVGRQASIFKQASKAFAWLSHLHAQELSQHYHILENIGPQLDDGPDGQNEERCRVIYRSTVHILSDPWFTSLWTLQELFMRSDALILSNEGVPVPTTSNHPLHLEMIANFYQNLMSGLRFRADPEDLTNAKTTKATVSIPQMISHHRAIKELVNRSGLLHSFDSSPNAQYGCAKFRCTEYPEDRDL</sequence>
<name>A0A9W8YSY7_9PEZI</name>
<dbReference type="OrthoDB" id="2157530at2759"/>
<keyword evidence="3" id="KW-1185">Reference proteome</keyword>
<dbReference type="InterPro" id="IPR010730">
    <property type="entry name" value="HET"/>
</dbReference>
<evidence type="ECO:0000259" key="1">
    <source>
        <dbReference type="Pfam" id="PF06985"/>
    </source>
</evidence>
<gene>
    <name evidence="2" type="ORF">N0V93_005491</name>
</gene>
<accession>A0A9W8YSY7</accession>
<proteinExistence type="predicted"/>
<evidence type="ECO:0000313" key="2">
    <source>
        <dbReference type="EMBL" id="KAJ4391871.1"/>
    </source>
</evidence>
<reference evidence="2" key="1">
    <citation type="submission" date="2022-10" db="EMBL/GenBank/DDBJ databases">
        <title>Tapping the CABI collections for fungal endophytes: first genome assemblies for Collariella, Neodidymelliopsis, Ascochyta clinopodiicola, Didymella pomorum, Didymosphaeria variabile, Neocosmospora piperis and Neocucurbitaria cava.</title>
        <authorList>
            <person name="Hill R."/>
        </authorList>
    </citation>
    <scope>NUCLEOTIDE SEQUENCE</scope>
    <source>
        <strain evidence="2">IMI 355082</strain>
    </source>
</reference>